<dbReference type="AlphaFoldDB" id="A0A7S1IUH8"/>
<feature type="chain" id="PRO_5030723474" evidence="2">
    <location>
        <begin position="25"/>
        <end position="204"/>
    </location>
</feature>
<feature type="region of interest" description="Disordered" evidence="1">
    <location>
        <begin position="117"/>
        <end position="143"/>
    </location>
</feature>
<accession>A0A7S1IUH8</accession>
<evidence type="ECO:0000313" key="3">
    <source>
        <dbReference type="EMBL" id="CAD9023171.1"/>
    </source>
</evidence>
<protein>
    <submittedName>
        <fullName evidence="3">Uncharacterized protein</fullName>
    </submittedName>
</protein>
<evidence type="ECO:0000256" key="1">
    <source>
        <dbReference type="SAM" id="MobiDB-lite"/>
    </source>
</evidence>
<gene>
    <name evidence="3" type="ORF">EGYM00392_LOCUS34293</name>
</gene>
<dbReference type="EMBL" id="HBGA01091537">
    <property type="protein sequence ID" value="CAD9023171.1"/>
    <property type="molecule type" value="Transcribed_RNA"/>
</dbReference>
<evidence type="ECO:0000256" key="2">
    <source>
        <dbReference type="SAM" id="SignalP"/>
    </source>
</evidence>
<sequence>MAKFELSRCQSYGLLALLWPLKAGFLTQIQVRYPGCCPRARPKTSYLGQSKAGSGFSALEKMRPICGQWPAGGGSVGHWLGWLVVGWGGVSGVSCPAFTLINQPTLNQPLTVTNQSVRAANTDTDTDTDTERTPRQKKKKCRMPGPLLSSLRETVRQKTNGAAGRFQKVKLAQMKENRQATLCCFCFYLLVDETQSEVWSTSMV</sequence>
<keyword evidence="2" id="KW-0732">Signal</keyword>
<reference evidence="3" key="1">
    <citation type="submission" date="2021-01" db="EMBL/GenBank/DDBJ databases">
        <authorList>
            <person name="Corre E."/>
            <person name="Pelletier E."/>
            <person name="Niang G."/>
            <person name="Scheremetjew M."/>
            <person name="Finn R."/>
            <person name="Kale V."/>
            <person name="Holt S."/>
            <person name="Cochrane G."/>
            <person name="Meng A."/>
            <person name="Brown T."/>
            <person name="Cohen L."/>
        </authorList>
    </citation>
    <scope>NUCLEOTIDE SEQUENCE</scope>
    <source>
        <strain evidence="3">NIES-381</strain>
    </source>
</reference>
<feature type="signal peptide" evidence="2">
    <location>
        <begin position="1"/>
        <end position="24"/>
    </location>
</feature>
<organism evidence="3">
    <name type="scientific">Eutreptiella gymnastica</name>
    <dbReference type="NCBI Taxonomy" id="73025"/>
    <lineage>
        <taxon>Eukaryota</taxon>
        <taxon>Discoba</taxon>
        <taxon>Euglenozoa</taxon>
        <taxon>Euglenida</taxon>
        <taxon>Spirocuta</taxon>
        <taxon>Euglenophyceae</taxon>
        <taxon>Eutreptiales</taxon>
        <taxon>Eutreptiaceae</taxon>
        <taxon>Eutreptiella</taxon>
    </lineage>
</organism>
<name>A0A7S1IUH8_9EUGL</name>
<proteinExistence type="predicted"/>